<reference evidence="9" key="1">
    <citation type="submission" date="2016-09" db="EMBL/GenBank/DDBJ databases">
        <authorList>
            <person name="Koehorst J."/>
        </authorList>
    </citation>
    <scope>NUCLEOTIDE SEQUENCE [LARGE SCALE GENOMIC DNA]</scope>
</reference>
<dbReference type="Gene3D" id="1.20.272.10">
    <property type="match status" value="1"/>
</dbReference>
<dbReference type="SMART" id="SM00382">
    <property type="entry name" value="AAA"/>
    <property type="match status" value="1"/>
</dbReference>
<keyword evidence="4" id="KW-0235">DNA replication</keyword>
<evidence type="ECO:0000256" key="3">
    <source>
        <dbReference type="ARBA" id="ARBA00020776"/>
    </source>
</evidence>
<dbReference type="PANTHER" id="PTHR13779">
    <property type="entry name" value="WERNER HELICASE-INTERACTING PROTEIN 1 FAMILY MEMBER"/>
    <property type="match status" value="1"/>
</dbReference>
<dbReference type="InterPro" id="IPR008921">
    <property type="entry name" value="DNA_pol3_clamp-load_cplx_C"/>
</dbReference>
<dbReference type="Gene3D" id="1.10.8.60">
    <property type="match status" value="1"/>
</dbReference>
<dbReference type="FunFam" id="1.20.272.10:FF:000001">
    <property type="entry name" value="Putative AAA family ATPase"/>
    <property type="match status" value="1"/>
</dbReference>
<evidence type="ECO:0000313" key="9">
    <source>
        <dbReference type="Proteomes" id="UP000176204"/>
    </source>
</evidence>
<evidence type="ECO:0000259" key="7">
    <source>
        <dbReference type="SMART" id="SM00382"/>
    </source>
</evidence>
<dbReference type="GO" id="GO:0008047">
    <property type="term" value="F:enzyme activator activity"/>
    <property type="evidence" value="ECO:0007669"/>
    <property type="project" value="TreeGrafter"/>
</dbReference>
<dbReference type="AlphaFoldDB" id="A0A1H6M3K2"/>
<accession>A0A1H6M3K2</accession>
<gene>
    <name evidence="8" type="ORF">PYTT_2082</name>
</gene>
<evidence type="ECO:0000313" key="8">
    <source>
        <dbReference type="EMBL" id="SEH95859.1"/>
    </source>
</evidence>
<dbReference type="Proteomes" id="UP000176204">
    <property type="component" value="Chromosome I"/>
</dbReference>
<dbReference type="FunFam" id="1.10.8.60:FF:000029">
    <property type="entry name" value="Replication-associated recombination protein A"/>
    <property type="match status" value="1"/>
</dbReference>
<comment type="function">
    <text evidence="1">DNA-dependent ATPase that plays important roles in cellular responses to stalled DNA replication processes.</text>
</comment>
<feature type="domain" description="AAA+ ATPase" evidence="7">
    <location>
        <begin position="94"/>
        <end position="212"/>
    </location>
</feature>
<dbReference type="Pfam" id="PF12002">
    <property type="entry name" value="MgsA_C"/>
    <property type="match status" value="1"/>
</dbReference>
<dbReference type="InterPro" id="IPR021886">
    <property type="entry name" value="MgsA_C"/>
</dbReference>
<dbReference type="EMBL" id="LT629973">
    <property type="protein sequence ID" value="SEH95859.1"/>
    <property type="molecule type" value="Genomic_DNA"/>
</dbReference>
<evidence type="ECO:0000256" key="2">
    <source>
        <dbReference type="ARBA" id="ARBA00008959"/>
    </source>
</evidence>
<evidence type="ECO:0000256" key="6">
    <source>
        <dbReference type="ARBA" id="ARBA00022840"/>
    </source>
</evidence>
<dbReference type="InterPro" id="IPR003593">
    <property type="entry name" value="AAA+_ATPase"/>
</dbReference>
<proteinExistence type="inferred from homology"/>
<comment type="similarity">
    <text evidence="2">Belongs to the AAA ATPase family. RarA/MGS1/WRNIP1 subfamily.</text>
</comment>
<dbReference type="PANTHER" id="PTHR13779:SF7">
    <property type="entry name" value="ATPASE WRNIP1"/>
    <property type="match status" value="1"/>
</dbReference>
<dbReference type="Gene3D" id="1.10.3710.10">
    <property type="entry name" value="DNA polymerase III clamp loader subunits, C-terminal domain"/>
    <property type="match status" value="1"/>
</dbReference>
<dbReference type="CDD" id="cd00009">
    <property type="entry name" value="AAA"/>
    <property type="match status" value="1"/>
</dbReference>
<dbReference type="GO" id="GO:0005524">
    <property type="term" value="F:ATP binding"/>
    <property type="evidence" value="ECO:0007669"/>
    <property type="project" value="UniProtKB-KW"/>
</dbReference>
<protein>
    <recommendedName>
        <fullName evidence="3">Replication-associated recombination protein A</fullName>
    </recommendedName>
</protein>
<dbReference type="InterPro" id="IPR027417">
    <property type="entry name" value="P-loop_NTPase"/>
</dbReference>
<dbReference type="Gene3D" id="3.40.50.300">
    <property type="entry name" value="P-loop containing nucleotide triphosphate hydrolases"/>
    <property type="match status" value="1"/>
</dbReference>
<evidence type="ECO:0000256" key="5">
    <source>
        <dbReference type="ARBA" id="ARBA00022741"/>
    </source>
</evidence>
<dbReference type="GO" id="GO:0016887">
    <property type="term" value="F:ATP hydrolysis activity"/>
    <property type="evidence" value="ECO:0007669"/>
    <property type="project" value="InterPro"/>
</dbReference>
<keyword evidence="5" id="KW-0547">Nucleotide-binding</keyword>
<evidence type="ECO:0000256" key="1">
    <source>
        <dbReference type="ARBA" id="ARBA00002393"/>
    </source>
</evidence>
<dbReference type="Pfam" id="PF16193">
    <property type="entry name" value="AAA_assoc_2"/>
    <property type="match status" value="1"/>
</dbReference>
<keyword evidence="6" id="KW-0067">ATP-binding</keyword>
<dbReference type="SUPFAM" id="SSF52540">
    <property type="entry name" value="P-loop containing nucleoside triphosphate hydrolases"/>
    <property type="match status" value="1"/>
</dbReference>
<dbReference type="STRING" id="1679444.PYTT_2082"/>
<dbReference type="SUPFAM" id="SSF48019">
    <property type="entry name" value="post-AAA+ oligomerization domain-like"/>
    <property type="match status" value="1"/>
</dbReference>
<dbReference type="GO" id="GO:0017116">
    <property type="term" value="F:single-stranded DNA helicase activity"/>
    <property type="evidence" value="ECO:0007669"/>
    <property type="project" value="TreeGrafter"/>
</dbReference>
<dbReference type="GO" id="GO:0006261">
    <property type="term" value="P:DNA-templated DNA replication"/>
    <property type="evidence" value="ECO:0007669"/>
    <property type="project" value="TreeGrafter"/>
</dbReference>
<dbReference type="GO" id="GO:0003677">
    <property type="term" value="F:DNA binding"/>
    <property type="evidence" value="ECO:0007669"/>
    <property type="project" value="InterPro"/>
</dbReference>
<dbReference type="Pfam" id="PF00004">
    <property type="entry name" value="AAA"/>
    <property type="match status" value="1"/>
</dbReference>
<dbReference type="CDD" id="cd18139">
    <property type="entry name" value="HLD_clamp_RarA"/>
    <property type="match status" value="1"/>
</dbReference>
<name>A0A1H6M3K2_9BACT</name>
<dbReference type="KEGG" id="agl:PYTT_2082"/>
<dbReference type="InterPro" id="IPR032423">
    <property type="entry name" value="AAA_assoc_2"/>
</dbReference>
<keyword evidence="9" id="KW-1185">Reference proteome</keyword>
<dbReference type="InterPro" id="IPR003959">
    <property type="entry name" value="ATPase_AAA_core"/>
</dbReference>
<sequence length="496" mass="54817">MKYAHPIRKLSTCPFWPPYCPDPYLPAVETFLILALMDLFTPHGRSDDTRTQATPLDTMPLAARMRPRTIGEIVGQQHLLAPGKLLRRAIETDRFSSLLFYGPPGVGKTTIASVIAQQTAAYFVMLNGVESNVSEVRDRIAEARTRQTLHGQRTILFVDELHRFNKAQQDVLLPHLEKGVIRFIGATTENPYFAINTPLLSRSQIFPLEPVSEEDMIALLRRAIADEERGFGTRNIDITQEALDHIALKADGDARKALTALEVAVLSTDADAQGIILIDLAVAEESIQKKAVRYDRGGDGHYDTISAFIKSMRGSDPDAALYWLAVMLNAGEDPRFIARRIVIAASEDVGLADSNALRVALDAARAVEMIGMPEARINLAHATVYLATAPKSNSAYLGIDMALKDVREGKTLAVPAHLSTPTRKKLAKAGGADDADLQYKYAHDYDEHYVPQAYLPEGRIYYTPTANGLELRIGERMAHLRSLRDRQPAPPQQPPH</sequence>
<dbReference type="InterPro" id="IPR051314">
    <property type="entry name" value="AAA_ATPase_RarA/MGS1/WRNIP1"/>
</dbReference>
<organism evidence="8 9">
    <name type="scientific">Akkermansia glycaniphila</name>
    <dbReference type="NCBI Taxonomy" id="1679444"/>
    <lineage>
        <taxon>Bacteria</taxon>
        <taxon>Pseudomonadati</taxon>
        <taxon>Verrucomicrobiota</taxon>
        <taxon>Verrucomicrobiia</taxon>
        <taxon>Verrucomicrobiales</taxon>
        <taxon>Akkermansiaceae</taxon>
        <taxon>Akkermansia</taxon>
    </lineage>
</organism>
<dbReference type="GO" id="GO:0000731">
    <property type="term" value="P:DNA synthesis involved in DNA repair"/>
    <property type="evidence" value="ECO:0007669"/>
    <property type="project" value="TreeGrafter"/>
</dbReference>
<dbReference type="FunFam" id="3.40.50.300:FF:000137">
    <property type="entry name" value="Replication-associated recombination protein A"/>
    <property type="match status" value="1"/>
</dbReference>
<evidence type="ECO:0000256" key="4">
    <source>
        <dbReference type="ARBA" id="ARBA00022705"/>
    </source>
</evidence>